<dbReference type="PANTHER" id="PTHR39594:SF1">
    <property type="entry name" value="PROTEIN YCHQ"/>
    <property type="match status" value="1"/>
</dbReference>
<dbReference type="RefSeq" id="WP_126808508.1">
    <property type="nucleotide sequence ID" value="NZ_PIPP01000005.1"/>
</dbReference>
<feature type="transmembrane region" description="Helical" evidence="1">
    <location>
        <begin position="101"/>
        <end position="119"/>
    </location>
</feature>
<keyword evidence="1" id="KW-0812">Transmembrane</keyword>
<dbReference type="GO" id="GO:0005886">
    <property type="term" value="C:plasma membrane"/>
    <property type="evidence" value="ECO:0007669"/>
    <property type="project" value="TreeGrafter"/>
</dbReference>
<proteinExistence type="predicted"/>
<feature type="transmembrane region" description="Helical" evidence="1">
    <location>
        <begin position="12"/>
        <end position="31"/>
    </location>
</feature>
<dbReference type="InterPro" id="IPR007360">
    <property type="entry name" value="SirB"/>
</dbReference>
<feature type="transmembrane region" description="Helical" evidence="1">
    <location>
        <begin position="43"/>
        <end position="65"/>
    </location>
</feature>
<dbReference type="EMBL" id="PIPP01000005">
    <property type="protein sequence ID" value="RUO36052.1"/>
    <property type="molecule type" value="Genomic_DNA"/>
</dbReference>
<comment type="caution">
    <text evidence="2">The sequence shown here is derived from an EMBL/GenBank/DDBJ whole genome shotgun (WGS) entry which is preliminary data.</text>
</comment>
<dbReference type="PIRSF" id="PIRSF005610">
    <property type="entry name" value="SirB"/>
    <property type="match status" value="1"/>
</dbReference>
<evidence type="ECO:0000256" key="1">
    <source>
        <dbReference type="SAM" id="Phobius"/>
    </source>
</evidence>
<protein>
    <submittedName>
        <fullName evidence="2">Invasion protein</fullName>
    </submittedName>
</protein>
<dbReference type="Pfam" id="PF04247">
    <property type="entry name" value="SirB"/>
    <property type="match status" value="1"/>
</dbReference>
<keyword evidence="1" id="KW-1133">Transmembrane helix</keyword>
<name>A0A432WQH1_9GAMM</name>
<feature type="transmembrane region" description="Helical" evidence="1">
    <location>
        <begin position="71"/>
        <end position="89"/>
    </location>
</feature>
<gene>
    <name evidence="2" type="ORF">CWE13_10815</name>
</gene>
<accession>A0A432WQH1</accession>
<keyword evidence="3" id="KW-1185">Reference proteome</keyword>
<keyword evidence="1" id="KW-0472">Membrane</keyword>
<evidence type="ECO:0000313" key="2">
    <source>
        <dbReference type="EMBL" id="RUO36052.1"/>
    </source>
</evidence>
<evidence type="ECO:0000313" key="3">
    <source>
        <dbReference type="Proteomes" id="UP000286934"/>
    </source>
</evidence>
<organism evidence="2 3">
    <name type="scientific">Aliidiomarina shirensis</name>
    <dbReference type="NCBI Taxonomy" id="1048642"/>
    <lineage>
        <taxon>Bacteria</taxon>
        <taxon>Pseudomonadati</taxon>
        <taxon>Pseudomonadota</taxon>
        <taxon>Gammaproteobacteria</taxon>
        <taxon>Alteromonadales</taxon>
        <taxon>Idiomarinaceae</taxon>
        <taxon>Aliidiomarina</taxon>
    </lineage>
</organism>
<sequence>MEFYAPVKGIHMLAAYLTGLFLIIRLGLDALGKPNWRSTPLRWIPHVNDTILLVMAISLLVITGLNVLEHSWLLLKVLFLIGYIIAGVFAIKPKFPKRTRIVAGILAFVQLAIVFHLAMAKPVLW</sequence>
<dbReference type="AlphaFoldDB" id="A0A432WQH1"/>
<dbReference type="PANTHER" id="PTHR39594">
    <property type="entry name" value="PROTEIN YCHQ"/>
    <property type="match status" value="1"/>
</dbReference>
<dbReference type="Proteomes" id="UP000286934">
    <property type="component" value="Unassembled WGS sequence"/>
</dbReference>
<reference evidence="3" key="1">
    <citation type="journal article" date="2018" name="Front. Microbiol.">
        <title>Genome-Based Analysis Reveals the Taxonomy and Diversity of the Family Idiomarinaceae.</title>
        <authorList>
            <person name="Liu Y."/>
            <person name="Lai Q."/>
            <person name="Shao Z."/>
        </authorList>
    </citation>
    <scope>NUCLEOTIDE SEQUENCE [LARGE SCALE GENOMIC DNA]</scope>
    <source>
        <strain evidence="3">AIS</strain>
    </source>
</reference>
<dbReference type="OrthoDB" id="5588650at2"/>